<dbReference type="EMBL" id="JAALLT010000003">
    <property type="protein sequence ID" value="NGP77007.1"/>
    <property type="molecule type" value="Genomic_DNA"/>
</dbReference>
<dbReference type="InterPro" id="IPR023997">
    <property type="entry name" value="TonB-dep_OMP_SusC/RagA_CS"/>
</dbReference>
<keyword evidence="3 8" id="KW-1134">Transmembrane beta strand</keyword>
<feature type="domain" description="TonB-dependent receptor plug" evidence="10">
    <location>
        <begin position="121"/>
        <end position="238"/>
    </location>
</feature>
<keyword evidence="2 8" id="KW-0813">Transport</keyword>
<comment type="caution">
    <text evidence="11">The sequence shown here is derived from an EMBL/GenBank/DDBJ whole genome shotgun (WGS) entry which is preliminary data.</text>
</comment>
<evidence type="ECO:0000256" key="6">
    <source>
        <dbReference type="ARBA" id="ARBA00023136"/>
    </source>
</evidence>
<comment type="subcellular location">
    <subcellularLocation>
        <location evidence="1 8">Cell outer membrane</location>
        <topology evidence="1 8">Multi-pass membrane protein</topology>
    </subcellularLocation>
</comment>
<dbReference type="InterPro" id="IPR039426">
    <property type="entry name" value="TonB-dep_rcpt-like"/>
</dbReference>
<dbReference type="InterPro" id="IPR037066">
    <property type="entry name" value="Plug_dom_sf"/>
</dbReference>
<keyword evidence="11" id="KW-0675">Receptor</keyword>
<dbReference type="Gene3D" id="2.170.130.10">
    <property type="entry name" value="TonB-dependent receptor, plug domain"/>
    <property type="match status" value="1"/>
</dbReference>
<evidence type="ECO:0000256" key="8">
    <source>
        <dbReference type="PROSITE-ProRule" id="PRU01360"/>
    </source>
</evidence>
<dbReference type="InterPro" id="IPR013784">
    <property type="entry name" value="Carb-bd-like_fold"/>
</dbReference>
<evidence type="ECO:0000256" key="4">
    <source>
        <dbReference type="ARBA" id="ARBA00022692"/>
    </source>
</evidence>
<evidence type="ECO:0000256" key="3">
    <source>
        <dbReference type="ARBA" id="ARBA00022452"/>
    </source>
</evidence>
<dbReference type="SUPFAM" id="SSF49452">
    <property type="entry name" value="Starch-binding domain-like"/>
    <property type="match status" value="1"/>
</dbReference>
<evidence type="ECO:0000256" key="5">
    <source>
        <dbReference type="ARBA" id="ARBA00022729"/>
    </source>
</evidence>
<keyword evidence="5 9" id="KW-0732">Signal</keyword>
<dbReference type="NCBIfam" id="TIGR04057">
    <property type="entry name" value="SusC_RagA_signa"/>
    <property type="match status" value="1"/>
</dbReference>
<evidence type="ECO:0000259" key="10">
    <source>
        <dbReference type="Pfam" id="PF07715"/>
    </source>
</evidence>
<feature type="signal peptide" evidence="9">
    <location>
        <begin position="1"/>
        <end position="21"/>
    </location>
</feature>
<dbReference type="AlphaFoldDB" id="A0A6M1T2L6"/>
<protein>
    <submittedName>
        <fullName evidence="11">TonB-dependent receptor</fullName>
    </submittedName>
</protein>
<dbReference type="Gene3D" id="2.60.40.1120">
    <property type="entry name" value="Carboxypeptidase-like, regulatory domain"/>
    <property type="match status" value="1"/>
</dbReference>
<dbReference type="GO" id="GO:0009279">
    <property type="term" value="C:cell outer membrane"/>
    <property type="evidence" value="ECO:0007669"/>
    <property type="project" value="UniProtKB-SubCell"/>
</dbReference>
<dbReference type="Proteomes" id="UP000473278">
    <property type="component" value="Unassembled WGS sequence"/>
</dbReference>
<evidence type="ECO:0000313" key="12">
    <source>
        <dbReference type="Proteomes" id="UP000473278"/>
    </source>
</evidence>
<keyword evidence="6 8" id="KW-0472">Membrane</keyword>
<evidence type="ECO:0000256" key="2">
    <source>
        <dbReference type="ARBA" id="ARBA00022448"/>
    </source>
</evidence>
<dbReference type="GO" id="GO:0015889">
    <property type="term" value="P:cobalamin transport"/>
    <property type="evidence" value="ECO:0007669"/>
    <property type="project" value="TreeGrafter"/>
</dbReference>
<feature type="chain" id="PRO_5026995253" evidence="9">
    <location>
        <begin position="22"/>
        <end position="1034"/>
    </location>
</feature>
<dbReference type="Pfam" id="PF13715">
    <property type="entry name" value="CarbopepD_reg_2"/>
    <property type="match status" value="1"/>
</dbReference>
<comment type="similarity">
    <text evidence="8">Belongs to the TonB-dependent receptor family.</text>
</comment>
<evidence type="ECO:0000256" key="1">
    <source>
        <dbReference type="ARBA" id="ARBA00004571"/>
    </source>
</evidence>
<keyword evidence="12" id="KW-1185">Reference proteome</keyword>
<organism evidence="11 12">
    <name type="scientific">Halalkalibaculum roseum</name>
    <dbReference type="NCBI Taxonomy" id="2709311"/>
    <lineage>
        <taxon>Bacteria</taxon>
        <taxon>Pseudomonadati</taxon>
        <taxon>Balneolota</taxon>
        <taxon>Balneolia</taxon>
        <taxon>Balneolales</taxon>
        <taxon>Balneolaceae</taxon>
        <taxon>Halalkalibaculum</taxon>
    </lineage>
</organism>
<dbReference type="InterPro" id="IPR036942">
    <property type="entry name" value="Beta-barrel_TonB_sf"/>
</dbReference>
<dbReference type="RefSeq" id="WP_165141956.1">
    <property type="nucleotide sequence ID" value="NZ_JAALLT010000003.1"/>
</dbReference>
<keyword evidence="7 8" id="KW-0998">Cell outer membrane</keyword>
<dbReference type="PANTHER" id="PTHR30069:SF53">
    <property type="entry name" value="COLICIN I RECEPTOR-RELATED"/>
    <property type="match status" value="1"/>
</dbReference>
<dbReference type="NCBIfam" id="TIGR04056">
    <property type="entry name" value="OMP_RagA_SusC"/>
    <property type="match status" value="1"/>
</dbReference>
<sequence length="1034" mass="113441">MLRKILYIATVCLFTSAAAFAQTGTLSGTVTDAESGETLPGANVLIVELQRGASTDTNGEFTVENIPAGEYNLRISFVGYQNYTRTIQINSGQTTEINAEMQPGAVGLDEVVVTGYGTTTKRELTGSIASVSSEDFEGVDVQNTEAILQGRAAGVTVTTTSGNPGGAFQVQIRGNGSINAASEPLYIVDGVQISFDQLSAQTSQSPLNSIAPGDIESIEVIKGASAAAIYGSQAANGVVLITTKRGQSGTTNISVRAQTGISGATQRVDYISTEQYLDFVGEGWALNAGVTPVGDAGLEEGGSYIPYRDAYENFFLGFFGSPTGTPDDPTGDGTLANTDWQDFIYDQGVTQQYRVSADGGNESTRFYISGRFEKTDGHIFNSKFDAIGVRSNFDHQFSDKFNASLNLNLSQTNQFGICQDGNFINCPPSQAMFEAPMSFPFFSNGEYSNLTRFGRSNNPAVIRDEVERNVQVISILSNLNLNYQFTDWLNLNATAGVDYRNVEDERYETPIADPGVDGSLSYDYRNVYNFTTNATLNARYTFDDVHNVSGFLGTEYRRNYWTRVGTTGEGFPGSFFRVLNASSSPVEASGTNSEFRIGSYFGTAKYNYDEKYFAAVTARYDGHSRFGNETRWGFFPSISGAWRISEEDFFNADFVNELKLRIGYGVVGNAAIGNFASRGLYSAVGSYSGTTALTPTQLANVNLSWEEAREINLGLDFEILEGRISGAIDVYRRDNENLLLDRELPTESGFGDITENVGAVRNEGVELELSSVNVNTGDFVWQSRFNIGALRNEVLDLGEDDVLNENDFNEEIRVGQAIGILQAPRWAGVNPADGRPMWYDINGNLTYRPNFNDDSINYKDGVANYTGGFGNTFNYKGLQLDVFFQFSFGKWAFAQSDWYFTRTPDFLMNLDEMVLDRWRVPGDVTYFPRAHEAGTDFNETANFRTQLGTHSIYNASYIRLKNVSLSYNLPASLTEKLNLRGLRLFANGLNLATWTAWPFYDPEVADGTNDIYGNVVAASYPTGLQINGGIEVQF</sequence>
<proteinExistence type="inferred from homology"/>
<evidence type="ECO:0000313" key="11">
    <source>
        <dbReference type="EMBL" id="NGP77007.1"/>
    </source>
</evidence>
<evidence type="ECO:0000256" key="9">
    <source>
        <dbReference type="SAM" id="SignalP"/>
    </source>
</evidence>
<keyword evidence="4 8" id="KW-0812">Transmembrane</keyword>
<dbReference type="InterPro" id="IPR023996">
    <property type="entry name" value="TonB-dep_OMP_SusC/RagA"/>
</dbReference>
<dbReference type="Gene3D" id="2.40.170.20">
    <property type="entry name" value="TonB-dependent receptor, beta-barrel domain"/>
    <property type="match status" value="1"/>
</dbReference>
<dbReference type="PROSITE" id="PS52016">
    <property type="entry name" value="TONB_DEPENDENT_REC_3"/>
    <property type="match status" value="1"/>
</dbReference>
<evidence type="ECO:0000256" key="7">
    <source>
        <dbReference type="ARBA" id="ARBA00023237"/>
    </source>
</evidence>
<gene>
    <name evidence="11" type="ORF">G3570_10210</name>
</gene>
<dbReference type="SUPFAM" id="SSF56935">
    <property type="entry name" value="Porins"/>
    <property type="match status" value="1"/>
</dbReference>
<dbReference type="Pfam" id="PF07715">
    <property type="entry name" value="Plug"/>
    <property type="match status" value="1"/>
</dbReference>
<accession>A0A6M1T2L6</accession>
<name>A0A6M1T2L6_9BACT</name>
<dbReference type="PANTHER" id="PTHR30069">
    <property type="entry name" value="TONB-DEPENDENT OUTER MEMBRANE RECEPTOR"/>
    <property type="match status" value="1"/>
</dbReference>
<dbReference type="InterPro" id="IPR012910">
    <property type="entry name" value="Plug_dom"/>
</dbReference>
<reference evidence="11 12" key="1">
    <citation type="submission" date="2020-02" db="EMBL/GenBank/DDBJ databases">
        <title>Balneolaceae bacterium YR4-1, complete genome.</title>
        <authorList>
            <person name="Li Y."/>
            <person name="Wu S."/>
        </authorList>
    </citation>
    <scope>NUCLEOTIDE SEQUENCE [LARGE SCALE GENOMIC DNA]</scope>
    <source>
        <strain evidence="11 12">YR4-1</strain>
    </source>
</reference>
<dbReference type="GO" id="GO:0030246">
    <property type="term" value="F:carbohydrate binding"/>
    <property type="evidence" value="ECO:0007669"/>
    <property type="project" value="InterPro"/>
</dbReference>